<evidence type="ECO:0000313" key="3">
    <source>
        <dbReference type="Proteomes" id="UP000631694"/>
    </source>
</evidence>
<dbReference type="SUPFAM" id="SSF51735">
    <property type="entry name" value="NAD(P)-binding Rossmann-fold domains"/>
    <property type="match status" value="1"/>
</dbReference>
<evidence type="ECO:0000259" key="1">
    <source>
        <dbReference type="Pfam" id="PF01370"/>
    </source>
</evidence>
<sequence length="300" mass="30449">MRIFLTGAAGFVGRHLTARLVADGHDVVATDLAADRAADRGAGVIALDLRDRAAVIASVAAVRPDVVVHAGAISGPMLARDDPALMFDVNVAGTLAVVEAMRRAGAPRLVHFSSNAVYRDRADRQPVDEDGAIGKAEPYGASKVAAEQVVAAYAAAGGLDAWMLRISSIYGPGRTSPYLIAGLIAAGRAGGAVTLADERGAMRQFVAVEDVVDAVAAAVATPAGGCVAVNITGGDYRSEAEIGEIVRTLLPALRLDVVSGGGEAGDGVIGPLALGRAAQRLGYRPKIGLEDGIARLVAAG</sequence>
<dbReference type="Proteomes" id="UP000631694">
    <property type="component" value="Unassembled WGS sequence"/>
</dbReference>
<dbReference type="EMBL" id="JADZLT010000052">
    <property type="protein sequence ID" value="MBH0239112.1"/>
    <property type="molecule type" value="Genomic_DNA"/>
</dbReference>
<proteinExistence type="predicted"/>
<accession>A0A931I3D8</accession>
<dbReference type="RefSeq" id="WP_197312178.1">
    <property type="nucleotide sequence ID" value="NZ_JADZLT010000052.1"/>
</dbReference>
<name>A0A931I3D8_9HYPH</name>
<dbReference type="CDD" id="cd08946">
    <property type="entry name" value="SDR_e"/>
    <property type="match status" value="1"/>
</dbReference>
<organism evidence="2 3">
    <name type="scientific">Methylobrevis albus</name>
    <dbReference type="NCBI Taxonomy" id="2793297"/>
    <lineage>
        <taxon>Bacteria</taxon>
        <taxon>Pseudomonadati</taxon>
        <taxon>Pseudomonadota</taxon>
        <taxon>Alphaproteobacteria</taxon>
        <taxon>Hyphomicrobiales</taxon>
        <taxon>Pleomorphomonadaceae</taxon>
        <taxon>Methylobrevis</taxon>
    </lineage>
</organism>
<protein>
    <submittedName>
        <fullName evidence="2">NAD(P)-dependent oxidoreductase</fullName>
    </submittedName>
</protein>
<gene>
    <name evidence="2" type="ORF">I5731_14885</name>
</gene>
<dbReference type="InterPro" id="IPR001509">
    <property type="entry name" value="Epimerase_deHydtase"/>
</dbReference>
<comment type="caution">
    <text evidence="2">The sequence shown here is derived from an EMBL/GenBank/DDBJ whole genome shotgun (WGS) entry which is preliminary data.</text>
</comment>
<dbReference type="Pfam" id="PF01370">
    <property type="entry name" value="Epimerase"/>
    <property type="match status" value="1"/>
</dbReference>
<dbReference type="InterPro" id="IPR050177">
    <property type="entry name" value="Lipid_A_modif_metabolic_enz"/>
</dbReference>
<dbReference type="Gene3D" id="3.40.50.720">
    <property type="entry name" value="NAD(P)-binding Rossmann-like Domain"/>
    <property type="match status" value="1"/>
</dbReference>
<dbReference type="AlphaFoldDB" id="A0A931I3D8"/>
<dbReference type="InterPro" id="IPR036291">
    <property type="entry name" value="NAD(P)-bd_dom_sf"/>
</dbReference>
<reference evidence="2" key="1">
    <citation type="submission" date="2020-12" db="EMBL/GenBank/DDBJ databases">
        <title>Methylobrevis albus sp. nov., isolated from fresh water lack sediment.</title>
        <authorList>
            <person name="Zou Q."/>
        </authorList>
    </citation>
    <scope>NUCLEOTIDE SEQUENCE</scope>
    <source>
        <strain evidence="2">L22</strain>
    </source>
</reference>
<evidence type="ECO:0000313" key="2">
    <source>
        <dbReference type="EMBL" id="MBH0239112.1"/>
    </source>
</evidence>
<dbReference type="PANTHER" id="PTHR43245">
    <property type="entry name" value="BIFUNCTIONAL POLYMYXIN RESISTANCE PROTEIN ARNA"/>
    <property type="match status" value="1"/>
</dbReference>
<keyword evidence="3" id="KW-1185">Reference proteome</keyword>
<feature type="domain" description="NAD-dependent epimerase/dehydratase" evidence="1">
    <location>
        <begin position="3"/>
        <end position="225"/>
    </location>
</feature>